<sequence>MFLSNQPQLPVSLQLLSASTNTTTAILGHPSCVLNEEFLIVTWRISKKKNIAMQTQRPKRAFLSSVKIYTDLSAEGLISYQGGSKSIWTE</sequence>
<protein>
    <submittedName>
        <fullName evidence="1">Uncharacterized protein</fullName>
    </submittedName>
</protein>
<accession>A0A0E9SRH5</accession>
<dbReference type="AlphaFoldDB" id="A0A0E9SRH5"/>
<reference evidence="1" key="1">
    <citation type="submission" date="2014-11" db="EMBL/GenBank/DDBJ databases">
        <authorList>
            <person name="Amaro Gonzalez C."/>
        </authorList>
    </citation>
    <scope>NUCLEOTIDE SEQUENCE</scope>
</reference>
<dbReference type="EMBL" id="GBXM01065434">
    <property type="protein sequence ID" value="JAH43143.1"/>
    <property type="molecule type" value="Transcribed_RNA"/>
</dbReference>
<organism evidence="1">
    <name type="scientific">Anguilla anguilla</name>
    <name type="common">European freshwater eel</name>
    <name type="synonym">Muraena anguilla</name>
    <dbReference type="NCBI Taxonomy" id="7936"/>
    <lineage>
        <taxon>Eukaryota</taxon>
        <taxon>Metazoa</taxon>
        <taxon>Chordata</taxon>
        <taxon>Craniata</taxon>
        <taxon>Vertebrata</taxon>
        <taxon>Euteleostomi</taxon>
        <taxon>Actinopterygii</taxon>
        <taxon>Neopterygii</taxon>
        <taxon>Teleostei</taxon>
        <taxon>Anguilliformes</taxon>
        <taxon>Anguillidae</taxon>
        <taxon>Anguilla</taxon>
    </lineage>
</organism>
<name>A0A0E9SRH5_ANGAN</name>
<evidence type="ECO:0000313" key="1">
    <source>
        <dbReference type="EMBL" id="JAH43143.1"/>
    </source>
</evidence>
<proteinExistence type="predicted"/>
<reference evidence="1" key="2">
    <citation type="journal article" date="2015" name="Fish Shellfish Immunol.">
        <title>Early steps in the European eel (Anguilla anguilla)-Vibrio vulnificus interaction in the gills: Role of the RtxA13 toxin.</title>
        <authorList>
            <person name="Callol A."/>
            <person name="Pajuelo D."/>
            <person name="Ebbesson L."/>
            <person name="Teles M."/>
            <person name="MacKenzie S."/>
            <person name="Amaro C."/>
        </authorList>
    </citation>
    <scope>NUCLEOTIDE SEQUENCE</scope>
</reference>